<keyword evidence="5 6" id="KW-0472">Membrane</keyword>
<protein>
    <submittedName>
        <fullName evidence="7">O-antigen/teichoic acid export membrane protein</fullName>
    </submittedName>
</protein>
<sequence length="476" mass="53108">MLSKHAAAYLLSHGVPSLIGFLSIAVYTNLLSPAQYGAYALIFAIATVMNSVVFEWLRLSLLRFYPKYGETPQVIETIKISFIGIMIITAILAVFTLVFFGNEQISPLFMGFVLLLSWSQSWNSMNLSLARAELKPMKYGVIAFTRALLGFIFGTSLIYFGFGEHGLLLGIIFGFWCAIFFPTFKTWKFKLDFKEFDKSMIKEFARYGTPLTLTLLLSVIIHNSDRLIIEYLLTTSDTGIYSVTYDLTEQSVFTLMMIINLAAFPIAMRMMEDKGEAAAYEQVKKNISLLFFIAMPAAGGFIVLAPNIADLLLGEAFRSDALQLIPFIVVGALLKGFKLYCVDIMFHLKKKTALQIIPVVVAAVVNVILNFLLIPLMGIEGAAIATVVAYLIAVVSAWILVHYQIDPIPFPIADFMKILLSTLVMVSTLWWIRDLLGLVMIIVQVITGVLVYILAALLFNTMSIRQLVLKQIKAKN</sequence>
<gene>
    <name evidence="7" type="ORF">JOC95_000079</name>
</gene>
<evidence type="ECO:0000256" key="4">
    <source>
        <dbReference type="ARBA" id="ARBA00022989"/>
    </source>
</evidence>
<proteinExistence type="predicted"/>
<feature type="transmembrane region" description="Helical" evidence="6">
    <location>
        <begin position="7"/>
        <end position="30"/>
    </location>
</feature>
<accession>A0ABS2NUC6</accession>
<feature type="transmembrane region" description="Helical" evidence="6">
    <location>
        <begin position="415"/>
        <end position="432"/>
    </location>
</feature>
<feature type="transmembrane region" description="Helical" evidence="6">
    <location>
        <begin position="289"/>
        <end position="309"/>
    </location>
</feature>
<feature type="transmembrane region" description="Helical" evidence="6">
    <location>
        <begin position="36"/>
        <end position="57"/>
    </location>
</feature>
<dbReference type="InterPro" id="IPR050833">
    <property type="entry name" value="Poly_Biosynth_Transport"/>
</dbReference>
<evidence type="ECO:0000313" key="7">
    <source>
        <dbReference type="EMBL" id="MBM7618237.1"/>
    </source>
</evidence>
<feature type="transmembrane region" description="Helical" evidence="6">
    <location>
        <begin position="166"/>
        <end position="184"/>
    </location>
</feature>
<keyword evidence="2" id="KW-1003">Cell membrane</keyword>
<evidence type="ECO:0000256" key="6">
    <source>
        <dbReference type="SAM" id="Phobius"/>
    </source>
</evidence>
<comment type="caution">
    <text evidence="7">The sequence shown here is derived from an EMBL/GenBank/DDBJ whole genome shotgun (WGS) entry which is preliminary data.</text>
</comment>
<keyword evidence="3 6" id="KW-0812">Transmembrane</keyword>
<keyword evidence="4 6" id="KW-1133">Transmembrane helix</keyword>
<feature type="transmembrane region" description="Helical" evidence="6">
    <location>
        <begin position="139"/>
        <end position="160"/>
    </location>
</feature>
<name>A0ABS2NUC6_9BACI</name>
<feature type="transmembrane region" description="Helical" evidence="6">
    <location>
        <begin position="251"/>
        <end position="268"/>
    </location>
</feature>
<evidence type="ECO:0000256" key="3">
    <source>
        <dbReference type="ARBA" id="ARBA00022692"/>
    </source>
</evidence>
<feature type="transmembrane region" description="Helical" evidence="6">
    <location>
        <begin position="353"/>
        <end position="376"/>
    </location>
</feature>
<dbReference type="Proteomes" id="UP000737402">
    <property type="component" value="Unassembled WGS sequence"/>
</dbReference>
<dbReference type="PANTHER" id="PTHR30250">
    <property type="entry name" value="PST FAMILY PREDICTED COLANIC ACID TRANSPORTER"/>
    <property type="match status" value="1"/>
</dbReference>
<feature type="transmembrane region" description="Helical" evidence="6">
    <location>
        <begin position="321"/>
        <end position="341"/>
    </location>
</feature>
<dbReference type="EMBL" id="JAFBED010000001">
    <property type="protein sequence ID" value="MBM7618237.1"/>
    <property type="molecule type" value="Genomic_DNA"/>
</dbReference>
<feature type="transmembrane region" description="Helical" evidence="6">
    <location>
        <begin position="438"/>
        <end position="459"/>
    </location>
</feature>
<feature type="transmembrane region" description="Helical" evidence="6">
    <location>
        <begin position="78"/>
        <end position="101"/>
    </location>
</feature>
<dbReference type="PANTHER" id="PTHR30250:SF11">
    <property type="entry name" value="O-ANTIGEN TRANSPORTER-RELATED"/>
    <property type="match status" value="1"/>
</dbReference>
<evidence type="ECO:0000313" key="8">
    <source>
        <dbReference type="Proteomes" id="UP000737402"/>
    </source>
</evidence>
<reference evidence="7 8" key="1">
    <citation type="submission" date="2021-01" db="EMBL/GenBank/DDBJ databases">
        <title>Genomic Encyclopedia of Type Strains, Phase IV (KMG-IV): sequencing the most valuable type-strain genomes for metagenomic binning, comparative biology and taxonomic classification.</title>
        <authorList>
            <person name="Goeker M."/>
        </authorList>
    </citation>
    <scope>NUCLEOTIDE SEQUENCE [LARGE SCALE GENOMIC DNA]</scope>
    <source>
        <strain evidence="7 8">DSM 25879</strain>
    </source>
</reference>
<dbReference type="Pfam" id="PF13440">
    <property type="entry name" value="Polysacc_synt_3"/>
    <property type="match status" value="1"/>
</dbReference>
<dbReference type="RefSeq" id="WP_204412409.1">
    <property type="nucleotide sequence ID" value="NZ_JAFBED010000001.1"/>
</dbReference>
<evidence type="ECO:0000256" key="5">
    <source>
        <dbReference type="ARBA" id="ARBA00023136"/>
    </source>
</evidence>
<evidence type="ECO:0000256" key="2">
    <source>
        <dbReference type="ARBA" id="ARBA00022475"/>
    </source>
</evidence>
<evidence type="ECO:0000256" key="1">
    <source>
        <dbReference type="ARBA" id="ARBA00004651"/>
    </source>
</evidence>
<feature type="transmembrane region" description="Helical" evidence="6">
    <location>
        <begin position="107"/>
        <end position="127"/>
    </location>
</feature>
<keyword evidence="8" id="KW-1185">Reference proteome</keyword>
<feature type="transmembrane region" description="Helical" evidence="6">
    <location>
        <begin position="204"/>
        <end position="222"/>
    </location>
</feature>
<comment type="subcellular location">
    <subcellularLocation>
        <location evidence="1">Cell membrane</location>
        <topology evidence="1">Multi-pass membrane protein</topology>
    </subcellularLocation>
</comment>
<organism evidence="7 8">
    <name type="scientific">Sutcliffiella tianshenii</name>
    <dbReference type="NCBI Taxonomy" id="1463404"/>
    <lineage>
        <taxon>Bacteria</taxon>
        <taxon>Bacillati</taxon>
        <taxon>Bacillota</taxon>
        <taxon>Bacilli</taxon>
        <taxon>Bacillales</taxon>
        <taxon>Bacillaceae</taxon>
        <taxon>Sutcliffiella</taxon>
    </lineage>
</organism>
<feature type="transmembrane region" description="Helical" evidence="6">
    <location>
        <begin position="382"/>
        <end position="403"/>
    </location>
</feature>